<gene>
    <name evidence="1" type="ORF">SAMN05444355_103295</name>
</gene>
<organism evidence="1 2">
    <name type="scientific">Flavobacterium frigoris</name>
    <dbReference type="NCBI Taxonomy" id="229204"/>
    <lineage>
        <taxon>Bacteria</taxon>
        <taxon>Pseudomonadati</taxon>
        <taxon>Bacteroidota</taxon>
        <taxon>Flavobacteriia</taxon>
        <taxon>Flavobacteriales</taxon>
        <taxon>Flavobacteriaceae</taxon>
        <taxon>Flavobacterium</taxon>
    </lineage>
</organism>
<sequence length="234" mass="27702">MNDKLKKLYSEKWENLSINLNEVLENPELKTKPTNPLLISLENNNYENADIKLIIFGQETNDWEKDFNGKIDSLLPVYKRFFNDGYALKTYGGQFWNGVKRFLELLQKKYPNKTIGIVWNNVIKIGCSGRNKNMPPQYIYKTERKHFDVIKDELNILKPNVILFMSGPNYDYVIEDNFGKFNSANIGTEFSKRQLSKLNIGFGENVFRTYHPTYLWRTKRLNEYYEKIINEIKI</sequence>
<accession>A0A1H9HY78</accession>
<proteinExistence type="predicted"/>
<dbReference type="Proteomes" id="UP000183658">
    <property type="component" value="Unassembled WGS sequence"/>
</dbReference>
<evidence type="ECO:0000313" key="1">
    <source>
        <dbReference type="EMBL" id="SEQ67217.1"/>
    </source>
</evidence>
<dbReference type="OrthoDB" id="6399635at2"/>
<dbReference type="Gene3D" id="3.40.470.10">
    <property type="entry name" value="Uracil-DNA glycosylase-like domain"/>
    <property type="match status" value="1"/>
</dbReference>
<name>A0A1H9HY78_FLAFI</name>
<dbReference type="AlphaFoldDB" id="A0A1H9HY78"/>
<keyword evidence="2" id="KW-1185">Reference proteome</keyword>
<dbReference type="RefSeq" id="WP_074722589.1">
    <property type="nucleotide sequence ID" value="NZ_CBCRVS010000012.1"/>
</dbReference>
<reference evidence="2" key="1">
    <citation type="submission" date="2016-10" db="EMBL/GenBank/DDBJ databases">
        <authorList>
            <person name="Varghese N."/>
            <person name="Submissions S."/>
        </authorList>
    </citation>
    <scope>NUCLEOTIDE SEQUENCE [LARGE SCALE GENOMIC DNA]</scope>
    <source>
        <strain evidence="2">DSM 15719</strain>
    </source>
</reference>
<protein>
    <submittedName>
        <fullName evidence="1">Uracil DNA glycosylase superfamily protein</fullName>
    </submittedName>
</protein>
<dbReference type="InterPro" id="IPR036895">
    <property type="entry name" value="Uracil-DNA_glycosylase-like_sf"/>
</dbReference>
<dbReference type="EMBL" id="FOFZ01000003">
    <property type="protein sequence ID" value="SEQ67217.1"/>
    <property type="molecule type" value="Genomic_DNA"/>
</dbReference>
<evidence type="ECO:0000313" key="2">
    <source>
        <dbReference type="Proteomes" id="UP000183658"/>
    </source>
</evidence>